<reference evidence="3" key="2">
    <citation type="submission" date="2022-10" db="EMBL/GenBank/DDBJ databases">
        <authorList>
            <consortium name="ENA_rothamsted_submissions"/>
            <consortium name="culmorum"/>
            <person name="King R."/>
        </authorList>
    </citation>
    <scope>NUCLEOTIDE SEQUENCE</scope>
</reference>
<dbReference type="AlphaFoldDB" id="A0A9P0GLW6"/>
<accession>A0A9P0GLW6</accession>
<dbReference type="GO" id="GO:0016491">
    <property type="term" value="F:oxidoreductase activity"/>
    <property type="evidence" value="ECO:0007669"/>
    <property type="project" value="UniProtKB-KW"/>
</dbReference>
<dbReference type="Proteomes" id="UP001153737">
    <property type="component" value="Chromosome 17"/>
</dbReference>
<dbReference type="PRINTS" id="PR00081">
    <property type="entry name" value="GDHRDH"/>
</dbReference>
<dbReference type="InterPro" id="IPR036291">
    <property type="entry name" value="NAD(P)-bd_dom_sf"/>
</dbReference>
<evidence type="ECO:0000313" key="4">
    <source>
        <dbReference type="Proteomes" id="UP001153737"/>
    </source>
</evidence>
<sequence length="317" mass="35381">MEWFLGAGILSILAAIILDVFNKFKSSRCHSTICLVGKTVIVTGANTGIGYETALDFARRGARVILACRDEQKAEVAREKIIQATQNQNVVVRLIDFASLESVREFAKETIKTEKRLDILVNNAGVGDLPNVLTEDGLQILMQVNYFGPVLLTLLLLDLLKKTRPSRIVNVSSLAAKWARLEPEHLNHWSKLLIYSNSKLGNLLFTIKLASVLGNFGVSVFSVHPGIVKTEIMRTLPRLVRKVIDFFAGIFMKSAEEGAQTSLYVSLEQGIEHLSGRHFEECNVVPTYSTAQDPDFVNAVWNKTMELLEYETESRNL</sequence>
<organism evidence="3 4">
    <name type="scientific">Phaedon cochleariae</name>
    <name type="common">Mustard beetle</name>
    <dbReference type="NCBI Taxonomy" id="80249"/>
    <lineage>
        <taxon>Eukaryota</taxon>
        <taxon>Metazoa</taxon>
        <taxon>Ecdysozoa</taxon>
        <taxon>Arthropoda</taxon>
        <taxon>Hexapoda</taxon>
        <taxon>Insecta</taxon>
        <taxon>Pterygota</taxon>
        <taxon>Neoptera</taxon>
        <taxon>Endopterygota</taxon>
        <taxon>Coleoptera</taxon>
        <taxon>Polyphaga</taxon>
        <taxon>Cucujiformia</taxon>
        <taxon>Chrysomeloidea</taxon>
        <taxon>Chrysomelidae</taxon>
        <taxon>Chrysomelinae</taxon>
        <taxon>Chrysomelini</taxon>
        <taxon>Phaedon</taxon>
    </lineage>
</organism>
<dbReference type="EMBL" id="OU896723">
    <property type="protein sequence ID" value="CAH1154884.1"/>
    <property type="molecule type" value="Genomic_DNA"/>
</dbReference>
<dbReference type="OrthoDB" id="191139at2759"/>
<dbReference type="Gene3D" id="3.40.50.720">
    <property type="entry name" value="NAD(P)-binding Rossmann-like Domain"/>
    <property type="match status" value="1"/>
</dbReference>
<proteinExistence type="inferred from homology"/>
<dbReference type="PRINTS" id="PR00080">
    <property type="entry name" value="SDRFAMILY"/>
</dbReference>
<dbReference type="SUPFAM" id="SSF51735">
    <property type="entry name" value="NAD(P)-binding Rossmann-fold domains"/>
    <property type="match status" value="1"/>
</dbReference>
<keyword evidence="4" id="KW-1185">Reference proteome</keyword>
<evidence type="ECO:0000313" key="3">
    <source>
        <dbReference type="EMBL" id="CAH1154884.1"/>
    </source>
</evidence>
<dbReference type="InterPro" id="IPR002347">
    <property type="entry name" value="SDR_fam"/>
</dbReference>
<gene>
    <name evidence="3" type="ORF">PHAECO_LOCUS5752</name>
</gene>
<name>A0A9P0GLW6_PHACE</name>
<reference evidence="3" key="1">
    <citation type="submission" date="2022-01" db="EMBL/GenBank/DDBJ databases">
        <authorList>
            <person name="King R."/>
        </authorList>
    </citation>
    <scope>NUCLEOTIDE SEQUENCE</scope>
</reference>
<dbReference type="PANTHER" id="PTHR43157">
    <property type="entry name" value="PHOSPHATIDYLINOSITOL-GLYCAN BIOSYNTHESIS CLASS F PROTEIN-RELATED"/>
    <property type="match status" value="1"/>
</dbReference>
<keyword evidence="1" id="KW-0560">Oxidoreductase</keyword>
<comment type="similarity">
    <text evidence="2">Belongs to the short-chain dehydrogenases/reductases (SDR) family.</text>
</comment>
<evidence type="ECO:0000256" key="2">
    <source>
        <dbReference type="RuleBase" id="RU000363"/>
    </source>
</evidence>
<dbReference type="Pfam" id="PF00106">
    <property type="entry name" value="adh_short"/>
    <property type="match status" value="1"/>
</dbReference>
<protein>
    <submittedName>
        <fullName evidence="3">Uncharacterized protein</fullName>
    </submittedName>
</protein>
<dbReference type="PANTHER" id="PTHR43157:SF31">
    <property type="entry name" value="PHOSPHATIDYLINOSITOL-GLYCAN BIOSYNTHESIS CLASS F PROTEIN"/>
    <property type="match status" value="1"/>
</dbReference>
<evidence type="ECO:0000256" key="1">
    <source>
        <dbReference type="ARBA" id="ARBA00023002"/>
    </source>
</evidence>